<keyword evidence="2" id="KW-1185">Reference proteome</keyword>
<accession>A0A162L481</accession>
<dbReference type="OrthoDB" id="9794241at2"/>
<organism evidence="1 2">
    <name type="scientific">Flavobacterium fryxellicola</name>
    <dbReference type="NCBI Taxonomy" id="249352"/>
    <lineage>
        <taxon>Bacteria</taxon>
        <taxon>Pseudomonadati</taxon>
        <taxon>Bacteroidota</taxon>
        <taxon>Flavobacteriia</taxon>
        <taxon>Flavobacteriales</taxon>
        <taxon>Flavobacteriaceae</taxon>
        <taxon>Flavobacterium</taxon>
    </lineage>
</organism>
<dbReference type="InterPro" id="IPR012808">
    <property type="entry name" value="CHP02453"/>
</dbReference>
<dbReference type="STRING" id="249352.SAMN05444395_1172"/>
<dbReference type="EMBL" id="LVJE01000034">
    <property type="protein sequence ID" value="OAB26204.1"/>
    <property type="molecule type" value="Genomic_DNA"/>
</dbReference>
<evidence type="ECO:0000313" key="2">
    <source>
        <dbReference type="Proteomes" id="UP000077164"/>
    </source>
</evidence>
<dbReference type="Pfam" id="PF09365">
    <property type="entry name" value="DUF2461"/>
    <property type="match status" value="1"/>
</dbReference>
<dbReference type="Proteomes" id="UP000077164">
    <property type="component" value="Unassembled WGS sequence"/>
</dbReference>
<sequence length="89" mass="10721">MKNKQREAVKENYSLFMGELQEKIKKVDTIVIEEPKKYTSRINRDIRFTADKTLYRINIFSFIERNSSENIPKFYLQFQLKDNSFTTCV</sequence>
<dbReference type="RefSeq" id="WP_066082144.1">
    <property type="nucleotide sequence ID" value="NZ_FRDK01000017.1"/>
</dbReference>
<protein>
    <submittedName>
        <fullName evidence="1">Uncharacterized protein</fullName>
    </submittedName>
</protein>
<evidence type="ECO:0000313" key="1">
    <source>
        <dbReference type="EMBL" id="OAB26204.1"/>
    </source>
</evidence>
<comment type="caution">
    <text evidence="1">The sequence shown here is derived from an EMBL/GenBank/DDBJ whole genome shotgun (WGS) entry which is preliminary data.</text>
</comment>
<gene>
    <name evidence="1" type="ORF">FBFR_13275</name>
</gene>
<dbReference type="AlphaFoldDB" id="A0A162L481"/>
<name>A0A162L481_9FLAO</name>
<reference evidence="1 2" key="1">
    <citation type="submission" date="2016-03" db="EMBL/GenBank/DDBJ databases">
        <title>Draft genome sequence of Flavobacterium fryxellicola DSM 16209.</title>
        <authorList>
            <person name="Shin S.-K."/>
            <person name="Yi H."/>
        </authorList>
    </citation>
    <scope>NUCLEOTIDE SEQUENCE [LARGE SCALE GENOMIC DNA]</scope>
    <source>
        <strain evidence="1 2">DSM 16209</strain>
    </source>
</reference>
<proteinExistence type="predicted"/>